<feature type="binding site" evidence="7">
    <location>
        <position position="87"/>
    </location>
    <ligand>
        <name>Zn(2+)</name>
        <dbReference type="ChEBI" id="CHEBI:29105"/>
        <label>2</label>
    </ligand>
</feature>
<dbReference type="AlphaFoldDB" id="Q5UEZ3"/>
<evidence type="ECO:0000259" key="9">
    <source>
        <dbReference type="Pfam" id="PF07687"/>
    </source>
</evidence>
<dbReference type="InterPro" id="IPR036264">
    <property type="entry name" value="Bact_exopeptidase_dim_dom"/>
</dbReference>
<feature type="binding site" evidence="8">
    <location>
        <position position="209"/>
    </location>
    <ligand>
        <name>allantoate</name>
        <dbReference type="ChEBI" id="CHEBI:17536"/>
    </ligand>
</feature>
<evidence type="ECO:0000256" key="6">
    <source>
        <dbReference type="ARBA" id="ARBA00023211"/>
    </source>
</evidence>
<dbReference type="CDD" id="cd03884">
    <property type="entry name" value="M20_bAS"/>
    <property type="match status" value="1"/>
</dbReference>
<dbReference type="PANTHER" id="PTHR32494">
    <property type="entry name" value="ALLANTOATE DEIMINASE-RELATED"/>
    <property type="match status" value="1"/>
</dbReference>
<reference evidence="10" key="1">
    <citation type="submission" date="2004-09" db="EMBL/GenBank/DDBJ databases">
        <title>SAR116.</title>
        <authorList>
            <person name="Sabehi G."/>
            <person name="Beja O."/>
        </authorList>
    </citation>
    <scope>NUCLEOTIDE SEQUENCE</scope>
</reference>
<feature type="binding site" evidence="7">
    <location>
        <position position="87"/>
    </location>
    <ligand>
        <name>Zn(2+)</name>
        <dbReference type="ChEBI" id="CHEBI:29105"/>
        <label>1</label>
    </ligand>
</feature>
<name>Q5UEZ3_9PROT</name>
<gene>
    <name evidence="10" type="ORF">Red2C11_44</name>
</gene>
<evidence type="ECO:0000256" key="8">
    <source>
        <dbReference type="PIRSR" id="PIRSR001235-2"/>
    </source>
</evidence>
<dbReference type="InterPro" id="IPR002933">
    <property type="entry name" value="Peptidase_M20"/>
</dbReference>
<dbReference type="SUPFAM" id="SSF53187">
    <property type="entry name" value="Zn-dependent exopeptidases"/>
    <property type="match status" value="1"/>
</dbReference>
<evidence type="ECO:0000256" key="2">
    <source>
        <dbReference type="ARBA" id="ARBA00006153"/>
    </source>
</evidence>
<dbReference type="PIRSF" id="PIRSF001235">
    <property type="entry name" value="Amidase_carbamoylase"/>
    <property type="match status" value="1"/>
</dbReference>
<evidence type="ECO:0000256" key="4">
    <source>
        <dbReference type="ARBA" id="ARBA00022723"/>
    </source>
</evidence>
<feature type="binding site" evidence="7">
    <location>
        <position position="375"/>
    </location>
    <ligand>
        <name>Zn(2+)</name>
        <dbReference type="ChEBI" id="CHEBI:29105"/>
        <label>2</label>
    </ligand>
</feature>
<dbReference type="PANTHER" id="PTHR32494:SF19">
    <property type="entry name" value="ALLANTOATE DEIMINASE-RELATED"/>
    <property type="match status" value="1"/>
</dbReference>
<dbReference type="Pfam" id="PF01546">
    <property type="entry name" value="Peptidase_M20"/>
    <property type="match status" value="1"/>
</dbReference>
<evidence type="ECO:0000256" key="7">
    <source>
        <dbReference type="PIRSR" id="PIRSR001235-1"/>
    </source>
</evidence>
<accession>Q5UEZ3</accession>
<dbReference type="Pfam" id="PF07687">
    <property type="entry name" value="M20_dimer"/>
    <property type="match status" value="1"/>
</dbReference>
<evidence type="ECO:0000313" key="10">
    <source>
        <dbReference type="EMBL" id="AAV31631.1"/>
    </source>
</evidence>
<sequence length="402" mass="43728">MMNKPITAMLNDIASCSESARGVTRLPFSQEHRFAVNKITRWMKDTGLSVHMDASGTLIGRLEGPDNSPTLLFGSHQDSVRHGGKYDGIMGVLLPILALQKIGQQTLPFSVQVMAFADEEGVRFPTALIGPRALAGNFDNSVLNFKDHDGVSVRNAMIGFGLNPDEITSLDIRNTPIIGYVETHIEQGPILDDKNLPLGIVTAIAGIERHQIELKGLSGHAGTTPMYARQDAFACAAELVLIAERVANDTSDLIATIGKINVSPNAVNVIPGEASMVLEIRSAVDKTRIENSKIIIDEMRDAASKRSIDFTCNRTYVQAAVPCDKRLRSVLKKAASIQKLDPICLTSGATHDASAMSDLCPMAMLFVRCHKGISHTPEEYARETDMQAAVDCLVEFMNMLRQ</sequence>
<evidence type="ECO:0000256" key="3">
    <source>
        <dbReference type="ARBA" id="ARBA00011738"/>
    </source>
</evidence>
<dbReference type="Gene3D" id="3.30.70.360">
    <property type="match status" value="1"/>
</dbReference>
<keyword evidence="7" id="KW-0862">Zinc</keyword>
<dbReference type="InterPro" id="IPR011650">
    <property type="entry name" value="Peptidase_M20_dimer"/>
</dbReference>
<dbReference type="InterPro" id="IPR010158">
    <property type="entry name" value="Amidase_Cbmase"/>
</dbReference>
<evidence type="ECO:0000256" key="1">
    <source>
        <dbReference type="ARBA" id="ARBA00001936"/>
    </source>
</evidence>
<dbReference type="EMBL" id="AY744399">
    <property type="protein sequence ID" value="AAV31631.1"/>
    <property type="molecule type" value="Genomic_DNA"/>
</dbReference>
<dbReference type="GO" id="GO:0046872">
    <property type="term" value="F:metal ion binding"/>
    <property type="evidence" value="ECO:0007669"/>
    <property type="project" value="UniProtKB-KW"/>
</dbReference>
<comment type="cofactor">
    <cofactor evidence="1">
        <name>Mn(2+)</name>
        <dbReference type="ChEBI" id="CHEBI:29035"/>
    </cofactor>
</comment>
<protein>
    <submittedName>
        <fullName evidence="10">Predicted N-carbamyl-L-amino acid amidohydrolase</fullName>
    </submittedName>
</protein>
<comment type="subunit">
    <text evidence="3">Homodimer.</text>
</comment>
<feature type="binding site" evidence="7">
    <location>
        <position position="76"/>
    </location>
    <ligand>
        <name>Zn(2+)</name>
        <dbReference type="ChEBI" id="CHEBI:29105"/>
        <label>1</label>
    </ligand>
</feature>
<proteinExistence type="inferred from homology"/>
<comment type="cofactor">
    <cofactor evidence="7">
        <name>Zn(2+)</name>
        <dbReference type="ChEBI" id="CHEBI:29105"/>
    </cofactor>
    <text evidence="7">Binds 2 Zn(2+) ions per subunit.</text>
</comment>
<keyword evidence="6" id="KW-0464">Manganese</keyword>
<feature type="domain" description="Peptidase M20 dimerisation" evidence="9">
    <location>
        <begin position="210"/>
        <end position="305"/>
    </location>
</feature>
<dbReference type="SUPFAM" id="SSF55031">
    <property type="entry name" value="Bacterial exopeptidase dimerisation domain"/>
    <property type="match status" value="1"/>
</dbReference>
<dbReference type="GO" id="GO:0016813">
    <property type="term" value="F:hydrolase activity, acting on carbon-nitrogen (but not peptide) bonds, in linear amidines"/>
    <property type="evidence" value="ECO:0007669"/>
    <property type="project" value="InterPro"/>
</dbReference>
<feature type="binding site" evidence="8">
    <location>
        <position position="268"/>
    </location>
    <ligand>
        <name>allantoate</name>
        <dbReference type="ChEBI" id="CHEBI:17536"/>
    </ligand>
</feature>
<evidence type="ECO:0000256" key="5">
    <source>
        <dbReference type="ARBA" id="ARBA00022801"/>
    </source>
</evidence>
<keyword evidence="4 7" id="KW-0479">Metal-binding</keyword>
<keyword evidence="5 10" id="KW-0378">Hydrolase</keyword>
<dbReference type="NCBIfam" id="TIGR01879">
    <property type="entry name" value="hydantase"/>
    <property type="match status" value="1"/>
</dbReference>
<feature type="binding site" evidence="8">
    <location>
        <position position="281"/>
    </location>
    <ligand>
        <name>allantoate</name>
        <dbReference type="ChEBI" id="CHEBI:17536"/>
    </ligand>
</feature>
<dbReference type="Gene3D" id="3.40.630.10">
    <property type="entry name" value="Zn peptidases"/>
    <property type="match status" value="1"/>
</dbReference>
<feature type="binding site" evidence="7">
    <location>
        <position position="120"/>
    </location>
    <ligand>
        <name>Zn(2+)</name>
        <dbReference type="ChEBI" id="CHEBI:29105"/>
        <label>2</label>
    </ligand>
</feature>
<feature type="binding site" evidence="7">
    <location>
        <position position="184"/>
    </location>
    <ligand>
        <name>Zn(2+)</name>
        <dbReference type="ChEBI" id="CHEBI:29105"/>
        <label>1</label>
    </ligand>
</feature>
<organism evidence="10">
    <name type="scientific">uncultured alpha proteobacterium EBAC2C11</name>
    <dbReference type="NCBI Taxonomy" id="295349"/>
    <lineage>
        <taxon>Bacteria</taxon>
        <taxon>Pseudomonadati</taxon>
        <taxon>Pseudomonadota</taxon>
        <taxon>Alphaproteobacteria</taxon>
        <taxon>Candidatus Puniceispirillales</taxon>
        <taxon>environmental samples</taxon>
    </lineage>
</organism>
<comment type="similarity">
    <text evidence="2">Belongs to the peptidase M20 family.</text>
</comment>